<dbReference type="PANTHER" id="PTHR30619:SF1">
    <property type="entry name" value="RECOMBINATION PROTEIN 2"/>
    <property type="match status" value="1"/>
</dbReference>
<dbReference type="NCBIfam" id="TIGR00360">
    <property type="entry name" value="ComEC_N-term"/>
    <property type="match status" value="1"/>
</dbReference>
<feature type="domain" description="ComEC/Rec2-related protein" evidence="8">
    <location>
        <begin position="180"/>
        <end position="450"/>
    </location>
</feature>
<feature type="transmembrane region" description="Helical" evidence="6">
    <location>
        <begin position="452"/>
        <end position="469"/>
    </location>
</feature>
<dbReference type="PANTHER" id="PTHR30619">
    <property type="entry name" value="DNA INTERNALIZATION/COMPETENCE PROTEIN COMEC/REC2"/>
    <property type="match status" value="1"/>
</dbReference>
<dbReference type="Gene3D" id="3.60.15.10">
    <property type="entry name" value="Ribonuclease Z/Hydroxyacylglutathione hydrolase-like"/>
    <property type="match status" value="1"/>
</dbReference>
<accession>A0ABT9H149</accession>
<evidence type="ECO:0000259" key="7">
    <source>
        <dbReference type="Pfam" id="PF00753"/>
    </source>
</evidence>
<keyword evidence="4 6" id="KW-1133">Transmembrane helix</keyword>
<dbReference type="InterPro" id="IPR001279">
    <property type="entry name" value="Metallo-B-lactamas"/>
</dbReference>
<protein>
    <submittedName>
        <fullName evidence="10">DNA internalization-related competence protein ComEC/Rec2</fullName>
    </submittedName>
</protein>
<evidence type="ECO:0000256" key="2">
    <source>
        <dbReference type="ARBA" id="ARBA00022475"/>
    </source>
</evidence>
<feature type="transmembrane region" description="Helical" evidence="6">
    <location>
        <begin position="203"/>
        <end position="227"/>
    </location>
</feature>
<dbReference type="NCBIfam" id="TIGR00361">
    <property type="entry name" value="ComEC_Rec2"/>
    <property type="match status" value="1"/>
</dbReference>
<comment type="subcellular location">
    <subcellularLocation>
        <location evidence="1">Cell membrane</location>
        <topology evidence="1">Multi-pass membrane protein</topology>
    </subcellularLocation>
</comment>
<feature type="domain" description="Metallo-beta-lactamase" evidence="7">
    <location>
        <begin position="480"/>
        <end position="658"/>
    </location>
</feature>
<dbReference type="Pfam" id="PF00753">
    <property type="entry name" value="Lactamase_B"/>
    <property type="match status" value="1"/>
</dbReference>
<feature type="transmembrane region" description="Helical" evidence="6">
    <location>
        <begin position="284"/>
        <end position="300"/>
    </location>
</feature>
<sequence>MVPPFFVFFLLLLSLALLLWRRCWFYCGLCLYLLSWHGTLLMHQQAGAALLQDVQQQVEGQIIGIPRQHGPLSQFDFLVTSGSAKGYRLRLSWFQASDILQQGQHWQLSVRLKPVHDISNPGGYSAERAALIHGQLARGYVSDPAQAQLLHQTMGQRHRWYQRLQQATTDLPSSPLLLALTMGERDFSPELWQGLRHTSLGHLVAISGLHIGLIYGWVLWLVIPIRWTGWLPATQLRVRTMLALSAALGYAALAGFAIPTVRALIALVLVAGVSWFYHRLSYHRFWLLLVALLLLVQPMWALSASFWLSVSAVALILFYLWRFPMPDHGWLARLKHLFGFHLWLSIGLIPISLLFFDGISLISLLSNLIFVPWCSLVAIPALLLTCLLEWLHADWAAWLWPWVDLLFRPLVLWLDQAAQRPVLWWSAKGVPWFMAVLSMLALVMLCLFRHRLAVILALLCLLPLAQHWSQDAGWRLHVIDVGQGLSVLLQYQQHGVLYDAGPRQGDFSATRRYVLPYLQQVGIQQLHYLVLSHDDSDHTGTWPDIRQAFPEVTLVTDIPTAAASLPCQQLPMTFFDARLVVLHDGTEHGPRNDGSCVVWIELHGWNILLPGDIHRQQEQQLLQRYPDLTADLLVLPHHGSNTSSSLAFLQQLQVRVALNSAGRHRGFQHPSAQVQDRLDVLQIPLWNTADHGAIQIALSPDFVQIYSNRASRLPFWLDSVQAKLSQSEQRVRIESNEP</sequence>
<dbReference type="InterPro" id="IPR035681">
    <property type="entry name" value="ComA-like_MBL"/>
</dbReference>
<evidence type="ECO:0000259" key="8">
    <source>
        <dbReference type="Pfam" id="PF03772"/>
    </source>
</evidence>
<dbReference type="InterPro" id="IPR025405">
    <property type="entry name" value="DUF4131"/>
</dbReference>
<feature type="domain" description="DUF4131" evidence="9">
    <location>
        <begin position="5"/>
        <end position="145"/>
    </location>
</feature>
<keyword evidence="5 6" id="KW-0472">Membrane</keyword>
<dbReference type="CDD" id="cd07731">
    <property type="entry name" value="ComA-like_MBL-fold"/>
    <property type="match status" value="1"/>
</dbReference>
<feature type="transmembrane region" description="Helical" evidence="6">
    <location>
        <begin position="368"/>
        <end position="388"/>
    </location>
</feature>
<dbReference type="InterPro" id="IPR052159">
    <property type="entry name" value="Competence_DNA_uptake"/>
</dbReference>
<evidence type="ECO:0000256" key="5">
    <source>
        <dbReference type="ARBA" id="ARBA00023136"/>
    </source>
</evidence>
<evidence type="ECO:0000259" key="9">
    <source>
        <dbReference type="Pfam" id="PF13567"/>
    </source>
</evidence>
<feature type="transmembrane region" description="Helical" evidence="6">
    <location>
        <begin position="247"/>
        <end position="277"/>
    </location>
</feature>
<evidence type="ECO:0000313" key="10">
    <source>
        <dbReference type="EMBL" id="MDP4536933.1"/>
    </source>
</evidence>
<dbReference type="InterPro" id="IPR004477">
    <property type="entry name" value="ComEC_N"/>
</dbReference>
<dbReference type="EMBL" id="JAUZVZ010000016">
    <property type="protein sequence ID" value="MDP4536933.1"/>
    <property type="molecule type" value="Genomic_DNA"/>
</dbReference>
<feature type="transmembrane region" description="Helical" evidence="6">
    <location>
        <begin position="337"/>
        <end position="356"/>
    </location>
</feature>
<dbReference type="SUPFAM" id="SSF56281">
    <property type="entry name" value="Metallo-hydrolase/oxidoreductase"/>
    <property type="match status" value="1"/>
</dbReference>
<gene>
    <name evidence="10" type="ORF">Q3O60_12090</name>
</gene>
<keyword evidence="11" id="KW-1185">Reference proteome</keyword>
<dbReference type="Pfam" id="PF13567">
    <property type="entry name" value="DUF4131"/>
    <property type="match status" value="1"/>
</dbReference>
<dbReference type="Proteomes" id="UP001231616">
    <property type="component" value="Unassembled WGS sequence"/>
</dbReference>
<feature type="transmembrane region" description="Helical" evidence="6">
    <location>
        <begin position="6"/>
        <end position="34"/>
    </location>
</feature>
<organism evidence="10 11">
    <name type="scientific">Alkalimonas collagenimarina</name>
    <dbReference type="NCBI Taxonomy" id="400390"/>
    <lineage>
        <taxon>Bacteria</taxon>
        <taxon>Pseudomonadati</taxon>
        <taxon>Pseudomonadota</taxon>
        <taxon>Gammaproteobacteria</taxon>
        <taxon>Alkalimonas</taxon>
    </lineage>
</organism>
<comment type="caution">
    <text evidence="10">The sequence shown here is derived from an EMBL/GenBank/DDBJ whole genome shotgun (WGS) entry which is preliminary data.</text>
</comment>
<dbReference type="RefSeq" id="WP_305894219.1">
    <property type="nucleotide sequence ID" value="NZ_JAUZVZ010000016.1"/>
</dbReference>
<dbReference type="Pfam" id="PF03772">
    <property type="entry name" value="Competence"/>
    <property type="match status" value="1"/>
</dbReference>
<evidence type="ECO:0000256" key="6">
    <source>
        <dbReference type="SAM" id="Phobius"/>
    </source>
</evidence>
<evidence type="ECO:0000256" key="3">
    <source>
        <dbReference type="ARBA" id="ARBA00022692"/>
    </source>
</evidence>
<feature type="transmembrane region" description="Helical" evidence="6">
    <location>
        <begin position="429"/>
        <end position="447"/>
    </location>
</feature>
<evidence type="ECO:0000256" key="1">
    <source>
        <dbReference type="ARBA" id="ARBA00004651"/>
    </source>
</evidence>
<proteinExistence type="predicted"/>
<dbReference type="InterPro" id="IPR004797">
    <property type="entry name" value="Competence_ComEC/Rec2"/>
</dbReference>
<reference evidence="10 11" key="1">
    <citation type="submission" date="2023-08" db="EMBL/GenBank/DDBJ databases">
        <authorList>
            <person name="Joshi A."/>
            <person name="Thite S."/>
        </authorList>
    </citation>
    <scope>NUCLEOTIDE SEQUENCE [LARGE SCALE GENOMIC DNA]</scope>
    <source>
        <strain evidence="10 11">AC40</strain>
    </source>
</reference>
<keyword evidence="3 6" id="KW-0812">Transmembrane</keyword>
<keyword evidence="2" id="KW-1003">Cell membrane</keyword>
<name>A0ABT9H149_9GAMM</name>
<evidence type="ECO:0000313" key="11">
    <source>
        <dbReference type="Proteomes" id="UP001231616"/>
    </source>
</evidence>
<dbReference type="InterPro" id="IPR036866">
    <property type="entry name" value="RibonucZ/Hydroxyglut_hydro"/>
</dbReference>
<evidence type="ECO:0000256" key="4">
    <source>
        <dbReference type="ARBA" id="ARBA00022989"/>
    </source>
</evidence>